<gene>
    <name evidence="2" type="ORF">TRIVIDRAFT_54579</name>
</gene>
<feature type="region of interest" description="Disordered" evidence="1">
    <location>
        <begin position="1"/>
        <end position="72"/>
    </location>
</feature>
<evidence type="ECO:0000313" key="2">
    <source>
        <dbReference type="EMBL" id="EHK24850.1"/>
    </source>
</evidence>
<feature type="compositionally biased region" description="Basic and acidic residues" evidence="1">
    <location>
        <begin position="1"/>
        <end position="11"/>
    </location>
</feature>
<sequence>MSAEIENRPHSPDVAPSQAIGAKPQPARTLSAASTISQSSSNDATSRDSLGSELSSSRTRRRGYMRPQGTDFAASAKSRESVMSLGSIAHLQYYFARTGLLDGKGGQLARKKQPRATLDLAALEGTGFITDNAVESPTGMDDMDDFYDGFLEEDPDMLPPTASTYNHREKVIPKPPTVAELKTELENSLQDALKVLKEAKQRKEGSYKAPSDAPRYTNMPDENTQSWYELQGMNILDFVTLAIRAAKNYYTAHELPDRLDAIKSEKQIRTDLLSVMEVLKQMATRNFKGGMRDEEISTMTTWIESVFDILKKEAEIEASEQAERQSWAWMKGDWKGKELERERQFLMSMDLDDEPLPEWTPASKDAELPTPFLEAMQNGLRLVRLHNAAVKKSRRRFGAIPTFHVNTQKPYRSADNLRYWAKAAELRFECMISIDALGIVYNNGPQVWLDFEAAILKWCAHVREEITNELV</sequence>
<dbReference type="OrthoDB" id="2534759at2759"/>
<organism evidence="2 3">
    <name type="scientific">Hypocrea virens (strain Gv29-8 / FGSC 10586)</name>
    <name type="common">Gliocladium virens</name>
    <name type="synonym">Trichoderma virens</name>
    <dbReference type="NCBI Taxonomy" id="413071"/>
    <lineage>
        <taxon>Eukaryota</taxon>
        <taxon>Fungi</taxon>
        <taxon>Dikarya</taxon>
        <taxon>Ascomycota</taxon>
        <taxon>Pezizomycotina</taxon>
        <taxon>Sordariomycetes</taxon>
        <taxon>Hypocreomycetidae</taxon>
        <taxon>Hypocreales</taxon>
        <taxon>Hypocreaceae</taxon>
        <taxon>Trichoderma</taxon>
    </lineage>
</organism>
<proteinExistence type="predicted"/>
<name>G9MKV4_HYPVG</name>
<dbReference type="EMBL" id="ABDF02000004">
    <property type="protein sequence ID" value="EHK24850.1"/>
    <property type="molecule type" value="Genomic_DNA"/>
</dbReference>
<dbReference type="OMA" id="LQGMHIL"/>
<dbReference type="STRING" id="413071.G9MKV4"/>
<comment type="caution">
    <text evidence="2">The sequence shown here is derived from an EMBL/GenBank/DDBJ whole genome shotgun (WGS) entry which is preliminary data.</text>
</comment>
<protein>
    <submittedName>
        <fullName evidence="2">Uncharacterized protein</fullName>
    </submittedName>
</protein>
<dbReference type="HOGENOM" id="CLU_023476_0_0_1"/>
<dbReference type="PANTHER" id="PTHR38702">
    <property type="entry name" value="CALPONIN-HOMOLOGY (CH) DOMAIN-CONTAINING PROTEIN"/>
    <property type="match status" value="1"/>
</dbReference>
<dbReference type="Proteomes" id="UP000007115">
    <property type="component" value="Unassembled WGS sequence"/>
</dbReference>
<dbReference type="RefSeq" id="XP_013959050.1">
    <property type="nucleotide sequence ID" value="XM_014103575.1"/>
</dbReference>
<keyword evidence="3" id="KW-1185">Reference proteome</keyword>
<dbReference type="AlphaFoldDB" id="G9MKV4"/>
<feature type="compositionally biased region" description="Low complexity" evidence="1">
    <location>
        <begin position="29"/>
        <end position="57"/>
    </location>
</feature>
<dbReference type="eggNOG" id="ENOG502QWQI">
    <property type="taxonomic scope" value="Eukaryota"/>
</dbReference>
<evidence type="ECO:0000256" key="1">
    <source>
        <dbReference type="SAM" id="MobiDB-lite"/>
    </source>
</evidence>
<dbReference type="InParanoid" id="G9MKV4"/>
<reference evidence="2 3" key="1">
    <citation type="journal article" date="2011" name="Genome Biol.">
        <title>Comparative genome sequence analysis underscores mycoparasitism as the ancestral life style of Trichoderma.</title>
        <authorList>
            <person name="Kubicek C.P."/>
            <person name="Herrera-Estrella A."/>
            <person name="Seidl-Seiboth V."/>
            <person name="Martinez D.A."/>
            <person name="Druzhinina I.S."/>
            <person name="Thon M."/>
            <person name="Zeilinger S."/>
            <person name="Casas-Flores S."/>
            <person name="Horwitz B.A."/>
            <person name="Mukherjee P.K."/>
            <person name="Mukherjee M."/>
            <person name="Kredics L."/>
            <person name="Alcaraz L.D."/>
            <person name="Aerts A."/>
            <person name="Antal Z."/>
            <person name="Atanasova L."/>
            <person name="Cervantes-Badillo M.G."/>
            <person name="Challacombe J."/>
            <person name="Chertkov O."/>
            <person name="McCluskey K."/>
            <person name="Coulpier F."/>
            <person name="Deshpande N."/>
            <person name="von Doehren H."/>
            <person name="Ebbole D.J."/>
            <person name="Esquivel-Naranjo E.U."/>
            <person name="Fekete E."/>
            <person name="Flipphi M."/>
            <person name="Glaser F."/>
            <person name="Gomez-Rodriguez E.Y."/>
            <person name="Gruber S."/>
            <person name="Han C."/>
            <person name="Henrissat B."/>
            <person name="Hermosa R."/>
            <person name="Hernandez-Onate M."/>
            <person name="Karaffa L."/>
            <person name="Kosti I."/>
            <person name="Le Crom S."/>
            <person name="Lindquist E."/>
            <person name="Lucas S."/>
            <person name="Luebeck M."/>
            <person name="Luebeck P.S."/>
            <person name="Margeot A."/>
            <person name="Metz B."/>
            <person name="Misra M."/>
            <person name="Nevalainen H."/>
            <person name="Omann M."/>
            <person name="Packer N."/>
            <person name="Perrone G."/>
            <person name="Uresti-Rivera E.E."/>
            <person name="Salamov A."/>
            <person name="Schmoll M."/>
            <person name="Seiboth B."/>
            <person name="Shapiro H."/>
            <person name="Sukno S."/>
            <person name="Tamayo-Ramos J.A."/>
            <person name="Tisch D."/>
            <person name="Wiest A."/>
            <person name="Wilkinson H.H."/>
            <person name="Zhang M."/>
            <person name="Coutinho P.M."/>
            <person name="Kenerley C.M."/>
            <person name="Monte E."/>
            <person name="Baker S.E."/>
            <person name="Grigoriev I.V."/>
        </authorList>
    </citation>
    <scope>NUCLEOTIDE SEQUENCE [LARGE SCALE GENOMIC DNA]</scope>
    <source>
        <strain evidence="3">Gv29-8 / FGSC 10586</strain>
    </source>
</reference>
<evidence type="ECO:0000313" key="3">
    <source>
        <dbReference type="Proteomes" id="UP000007115"/>
    </source>
</evidence>
<accession>G9MKV4</accession>
<dbReference type="GeneID" id="25795440"/>
<dbReference type="PANTHER" id="PTHR38702:SF1">
    <property type="entry name" value="CALPONIN-HOMOLOGY (CH) DOMAIN-CONTAINING PROTEIN"/>
    <property type="match status" value="1"/>
</dbReference>
<dbReference type="VEuPathDB" id="FungiDB:TRIVIDRAFT_54579"/>